<proteinExistence type="predicted"/>
<keyword evidence="1" id="KW-0732">Signal</keyword>
<feature type="signal peptide" evidence="1">
    <location>
        <begin position="1"/>
        <end position="43"/>
    </location>
</feature>
<evidence type="ECO:0000313" key="3">
    <source>
        <dbReference type="WBParaSite" id="SMUV_0000627301-mRNA-1"/>
    </source>
</evidence>
<evidence type="ECO:0000313" key="2">
    <source>
        <dbReference type="Proteomes" id="UP000046393"/>
    </source>
</evidence>
<sequence length="101" mass="11580">MSGYQISRHQLFFYGAMFPDTHYLSKLLSSLLLLLLTLQSLEAFQFLEGAEGNRAIENGAIVKEKHHIGFCRRRKDAALADAADDDDDDDDMKYGIMYRFQ</sequence>
<protein>
    <submittedName>
        <fullName evidence="3">Uncharacterized protein</fullName>
    </submittedName>
</protein>
<name>A0A0N5ANS6_9BILA</name>
<dbReference type="Proteomes" id="UP000046393">
    <property type="component" value="Unplaced"/>
</dbReference>
<keyword evidence="2" id="KW-1185">Reference proteome</keyword>
<reference evidence="3" key="1">
    <citation type="submission" date="2017-02" db="UniProtKB">
        <authorList>
            <consortium name="WormBaseParasite"/>
        </authorList>
    </citation>
    <scope>IDENTIFICATION</scope>
</reference>
<accession>A0A0N5ANS6</accession>
<dbReference type="AlphaFoldDB" id="A0A0N5ANS6"/>
<evidence type="ECO:0000256" key="1">
    <source>
        <dbReference type="SAM" id="SignalP"/>
    </source>
</evidence>
<dbReference type="WBParaSite" id="SMUV_0000627301-mRNA-1">
    <property type="protein sequence ID" value="SMUV_0000627301-mRNA-1"/>
    <property type="gene ID" value="SMUV_0000627301"/>
</dbReference>
<feature type="chain" id="PRO_5005893265" evidence="1">
    <location>
        <begin position="44"/>
        <end position="101"/>
    </location>
</feature>
<organism evidence="2 3">
    <name type="scientific">Syphacia muris</name>
    <dbReference type="NCBI Taxonomy" id="451379"/>
    <lineage>
        <taxon>Eukaryota</taxon>
        <taxon>Metazoa</taxon>
        <taxon>Ecdysozoa</taxon>
        <taxon>Nematoda</taxon>
        <taxon>Chromadorea</taxon>
        <taxon>Rhabditida</taxon>
        <taxon>Spirurina</taxon>
        <taxon>Oxyuridomorpha</taxon>
        <taxon>Oxyuroidea</taxon>
        <taxon>Oxyuridae</taxon>
        <taxon>Syphacia</taxon>
    </lineage>
</organism>